<protein>
    <submittedName>
        <fullName evidence="5">MGT family glycosyltransferase</fullName>
    </submittedName>
</protein>
<dbReference type="CDD" id="cd03784">
    <property type="entry name" value="GT1_Gtf-like"/>
    <property type="match status" value="1"/>
</dbReference>
<evidence type="ECO:0000259" key="4">
    <source>
        <dbReference type="Pfam" id="PF06722"/>
    </source>
</evidence>
<evidence type="ECO:0000256" key="1">
    <source>
        <dbReference type="ARBA" id="ARBA00009995"/>
    </source>
</evidence>
<evidence type="ECO:0000313" key="5">
    <source>
        <dbReference type="EMBL" id="MDR9897011.1"/>
    </source>
</evidence>
<reference evidence="6" key="1">
    <citation type="journal article" date="2021" name="Science">
        <title>Hunting the eagle killer: A cyanobacterial neurotoxin causes vacuolar myelinopathy.</title>
        <authorList>
            <person name="Breinlinger S."/>
            <person name="Phillips T.J."/>
            <person name="Haram B.N."/>
            <person name="Mares J."/>
            <person name="Martinez Yerena J.A."/>
            <person name="Hrouzek P."/>
            <person name="Sobotka R."/>
            <person name="Henderson W.M."/>
            <person name="Schmieder P."/>
            <person name="Williams S.M."/>
            <person name="Lauderdale J.D."/>
            <person name="Wilde H.D."/>
            <person name="Gerrin W."/>
            <person name="Kust A."/>
            <person name="Washington J.W."/>
            <person name="Wagner C."/>
            <person name="Geier B."/>
            <person name="Liebeke M."/>
            <person name="Enke H."/>
            <person name="Niedermeyer T.H.J."/>
            <person name="Wilde S.B."/>
        </authorList>
    </citation>
    <scope>NUCLEOTIDE SEQUENCE [LARGE SCALE GENOMIC DNA]</scope>
    <source>
        <strain evidence="6">Thurmond2011</strain>
    </source>
</reference>
<accession>A0AAP5I8U7</accession>
<dbReference type="Pfam" id="PF06722">
    <property type="entry name" value="EryCIII-like_C"/>
    <property type="match status" value="1"/>
</dbReference>
<dbReference type="PANTHER" id="PTHR48043">
    <property type="entry name" value="EG:EG0003.4 PROTEIN-RELATED"/>
    <property type="match status" value="1"/>
</dbReference>
<feature type="domain" description="Erythromycin biosynthesis protein CIII-like C-terminal" evidence="4">
    <location>
        <begin position="251"/>
        <end position="377"/>
    </location>
</feature>
<dbReference type="RefSeq" id="WP_208340920.1">
    <property type="nucleotide sequence ID" value="NZ_CAWQFN010000753.1"/>
</dbReference>
<evidence type="ECO:0000256" key="3">
    <source>
        <dbReference type="ARBA" id="ARBA00022679"/>
    </source>
</evidence>
<comment type="similarity">
    <text evidence="1">Belongs to the UDP-glycosyltransferase family.</text>
</comment>
<dbReference type="Proteomes" id="UP000667802">
    <property type="component" value="Unassembled WGS sequence"/>
</dbReference>
<dbReference type="NCBIfam" id="TIGR01426">
    <property type="entry name" value="MGT"/>
    <property type="match status" value="1"/>
</dbReference>
<sequence length="404" mass="45875">MSRVVFINVSAAGHVIPTFGLVKELLHQGEEVIYYEISKFQSEIEAFGAAFRAYPEIPDDTFPSLDDNDFTVVPVLTWTARQMLPWLLESLRIDKPDYIIHDSLCLWGKIAAQLLNIPAVNSIATAAFNHRSLYECSIIAPQLPVWLSEESLNVKSFFHYERELRETYNIPHFDFIDVFTNVEPLNICYLPRELQPYVEKFDHTFHFVGPCDPVRTMEFDFPMEQLWAEKLILISFGNIHDPGYEFYQNCIEAFKELDVQVLMVISSFTEIEQLGNIPSNFIVRRTGTVPQLKILERTSLFIMHGAGGGTREAVWYSVPMIAVPQTYEQYIISLQIEAQGAGICLKPEVVNAELLQKTSLKILNDSSFQANSARLGDACRTAGGTDRAVREIFQYLGKSDPVLG</sequence>
<dbReference type="GO" id="GO:0008194">
    <property type="term" value="F:UDP-glycosyltransferase activity"/>
    <property type="evidence" value="ECO:0007669"/>
    <property type="project" value="InterPro"/>
</dbReference>
<evidence type="ECO:0000256" key="2">
    <source>
        <dbReference type="ARBA" id="ARBA00022676"/>
    </source>
</evidence>
<dbReference type="PANTHER" id="PTHR48043:SF145">
    <property type="entry name" value="FI06409P-RELATED"/>
    <property type="match status" value="1"/>
</dbReference>
<keyword evidence="3" id="KW-0808">Transferase</keyword>
<dbReference type="InterPro" id="IPR006326">
    <property type="entry name" value="UDPGT_MGT-like"/>
</dbReference>
<dbReference type="GO" id="GO:0016758">
    <property type="term" value="F:hexosyltransferase activity"/>
    <property type="evidence" value="ECO:0007669"/>
    <property type="project" value="InterPro"/>
</dbReference>
<proteinExistence type="inferred from homology"/>
<keyword evidence="2" id="KW-0328">Glycosyltransferase</keyword>
<comment type="caution">
    <text evidence="5">The sequence shown here is derived from an EMBL/GenBank/DDBJ whole genome shotgun (WGS) entry which is preliminary data.</text>
</comment>
<dbReference type="InterPro" id="IPR010610">
    <property type="entry name" value="EryCIII-like_C"/>
</dbReference>
<dbReference type="Gene3D" id="3.40.50.2000">
    <property type="entry name" value="Glycogen Phosphorylase B"/>
    <property type="match status" value="2"/>
</dbReference>
<dbReference type="AlphaFoldDB" id="A0AAP5I8U7"/>
<name>A0AAP5I8U7_9CYAN</name>
<dbReference type="EMBL" id="JAALHA020000010">
    <property type="protein sequence ID" value="MDR9897011.1"/>
    <property type="molecule type" value="Genomic_DNA"/>
</dbReference>
<dbReference type="InterPro" id="IPR050271">
    <property type="entry name" value="UDP-glycosyltransferase"/>
</dbReference>
<gene>
    <name evidence="5" type="ORF">G7B40_020925</name>
</gene>
<keyword evidence="6" id="KW-1185">Reference proteome</keyword>
<organism evidence="5 6">
    <name type="scientific">Aetokthonos hydrillicola Thurmond2011</name>
    <dbReference type="NCBI Taxonomy" id="2712845"/>
    <lineage>
        <taxon>Bacteria</taxon>
        <taxon>Bacillati</taxon>
        <taxon>Cyanobacteriota</taxon>
        <taxon>Cyanophyceae</taxon>
        <taxon>Nostocales</taxon>
        <taxon>Hapalosiphonaceae</taxon>
        <taxon>Aetokthonos</taxon>
    </lineage>
</organism>
<evidence type="ECO:0000313" key="6">
    <source>
        <dbReference type="Proteomes" id="UP000667802"/>
    </source>
</evidence>
<dbReference type="InterPro" id="IPR002213">
    <property type="entry name" value="UDP_glucos_trans"/>
</dbReference>
<dbReference type="SUPFAM" id="SSF53756">
    <property type="entry name" value="UDP-Glycosyltransferase/glycogen phosphorylase"/>
    <property type="match status" value="1"/>
</dbReference>